<feature type="domain" description="Sulfatase N-terminal" evidence="1">
    <location>
        <begin position="97"/>
        <end position="206"/>
    </location>
</feature>
<reference evidence="2 3" key="1">
    <citation type="submission" date="2020-11" db="EMBL/GenBank/DDBJ databases">
        <title>Carbohydrate-dependent, anaerobic sulfur respiration: A novel catabolism in halophilic archaea.</title>
        <authorList>
            <person name="Sorokin D.Y."/>
            <person name="Messina E."/>
            <person name="Smedile F."/>
            <person name="La Cono V."/>
            <person name="Hallsworth J.E."/>
            <person name="Yakimov M.M."/>
        </authorList>
    </citation>
    <scope>NUCLEOTIDE SEQUENCE [LARGE SCALE GENOMIC DNA]</scope>
    <source>
        <strain evidence="2 3">HSR12-2</strain>
    </source>
</reference>
<sequence length="332" mass="36857">MLTILHARQLGFDNRFRPRNAFDWRAFLYEHDPGPGRYAWAVREAITAEESTIRTLARGGRLALDADGPLGPNRVESDIVGAIKCLERLSFDSSGEFLFVNVTTTHSPYDTPVNQERGTVASVTGLVDALTGDPSVEAHRTAYYDAVEYLSESYRQMFDLLDREFEYVITTSDHGELLGEYGHWAHEYGLYPELTQIPLVVSGMDERVPEPISLRDVNGLVRLLSGNDRESIPTDDASGGHYTEYHGLLPARRNTLLDAGVAVETVDRYDEGLAGYVDHSGSYTYQSDDGIVGGDSASVVDRITDRALDTTGREHRGVDRATEERLDAMGYI</sequence>
<protein>
    <submittedName>
        <fullName evidence="2">Arylsulfatase A or related enzyme</fullName>
    </submittedName>
</protein>
<dbReference type="Pfam" id="PF00884">
    <property type="entry name" value="Sulfatase"/>
    <property type="match status" value="1"/>
</dbReference>
<keyword evidence="3" id="KW-1185">Reference proteome</keyword>
<dbReference type="InterPro" id="IPR017850">
    <property type="entry name" value="Alkaline_phosphatase_core_sf"/>
</dbReference>
<evidence type="ECO:0000259" key="1">
    <source>
        <dbReference type="Pfam" id="PF00884"/>
    </source>
</evidence>
<accession>A0A897NA70</accession>
<dbReference type="Gene3D" id="3.40.720.10">
    <property type="entry name" value="Alkaline Phosphatase, subunit A"/>
    <property type="match status" value="1"/>
</dbReference>
<proteinExistence type="predicted"/>
<dbReference type="AlphaFoldDB" id="A0A897NA70"/>
<dbReference type="GeneID" id="68851483"/>
<gene>
    <name evidence="2" type="ORF">HSR122_0831</name>
</gene>
<dbReference type="KEGG" id="hds:HSR122_0831"/>
<dbReference type="EMBL" id="CP064788">
    <property type="protein sequence ID" value="QSG08235.1"/>
    <property type="molecule type" value="Genomic_DNA"/>
</dbReference>
<dbReference type="RefSeq" id="WP_324254649.1">
    <property type="nucleotide sequence ID" value="NZ_CP064788.1"/>
</dbReference>
<dbReference type="InterPro" id="IPR000917">
    <property type="entry name" value="Sulfatase_N"/>
</dbReference>
<dbReference type="SUPFAM" id="SSF53649">
    <property type="entry name" value="Alkaline phosphatase-like"/>
    <property type="match status" value="1"/>
</dbReference>
<evidence type="ECO:0000313" key="3">
    <source>
        <dbReference type="Proteomes" id="UP000662973"/>
    </source>
</evidence>
<dbReference type="Proteomes" id="UP000662973">
    <property type="component" value="Chromosome"/>
</dbReference>
<evidence type="ECO:0000313" key="2">
    <source>
        <dbReference type="EMBL" id="QSG08235.1"/>
    </source>
</evidence>
<organism evidence="2 3">
    <name type="scientific">Halapricum desulfuricans</name>
    <dbReference type="NCBI Taxonomy" id="2841257"/>
    <lineage>
        <taxon>Archaea</taxon>
        <taxon>Methanobacteriati</taxon>
        <taxon>Methanobacteriota</taxon>
        <taxon>Stenosarchaea group</taxon>
        <taxon>Halobacteria</taxon>
        <taxon>Halobacteriales</taxon>
        <taxon>Haloarculaceae</taxon>
        <taxon>Halapricum</taxon>
    </lineage>
</organism>
<name>A0A897NA70_9EURY</name>